<dbReference type="EMBL" id="DSUH01000374">
    <property type="protein sequence ID" value="HGU34395.1"/>
    <property type="molecule type" value="Genomic_DNA"/>
</dbReference>
<evidence type="ECO:0000313" key="4">
    <source>
        <dbReference type="EMBL" id="HGU34395.1"/>
    </source>
</evidence>
<feature type="compositionally biased region" description="Basic and acidic residues" evidence="1">
    <location>
        <begin position="464"/>
        <end position="487"/>
    </location>
</feature>
<keyword evidence="2" id="KW-1133">Transmembrane helix</keyword>
<dbReference type="PRINTS" id="PR00625">
    <property type="entry name" value="JDOMAIN"/>
</dbReference>
<feature type="transmembrane region" description="Helical" evidence="2">
    <location>
        <begin position="141"/>
        <end position="166"/>
    </location>
</feature>
<gene>
    <name evidence="4" type="ORF">ENS29_16345</name>
</gene>
<keyword evidence="2" id="KW-0472">Membrane</keyword>
<dbReference type="Pfam" id="PF00226">
    <property type="entry name" value="DnaJ"/>
    <property type="match status" value="1"/>
</dbReference>
<reference evidence="4" key="1">
    <citation type="journal article" date="2020" name="mSystems">
        <title>Genome- and Community-Level Interaction Insights into Carbon Utilization and Element Cycling Functions of Hydrothermarchaeota in Hydrothermal Sediment.</title>
        <authorList>
            <person name="Zhou Z."/>
            <person name="Liu Y."/>
            <person name="Xu W."/>
            <person name="Pan J."/>
            <person name="Luo Z.H."/>
            <person name="Li M."/>
        </authorList>
    </citation>
    <scope>NUCLEOTIDE SEQUENCE [LARGE SCALE GENOMIC DNA]</scope>
    <source>
        <strain evidence="4">SpSt-477</strain>
    </source>
</reference>
<feature type="transmembrane region" description="Helical" evidence="2">
    <location>
        <begin position="186"/>
        <end position="206"/>
    </location>
</feature>
<dbReference type="InterPro" id="IPR036869">
    <property type="entry name" value="J_dom_sf"/>
</dbReference>
<dbReference type="AlphaFoldDB" id="A0A7C4W191"/>
<sequence length="613" mass="70140">MDIDKALDILHLPKTASPEEIKSAYRDMVRVWHPDRFGNDERLRQKAEEQLRLINEAHEALLQFTPKHLTDNTPSEESCVQAHAPSAAIEICGMSLWLIRMLARWIDLLLLVAVMGTAGWLRFFQPNLQHVLMLSFGASLLWVFVEANLISLIHTTPGKWLLGFFFEHRKGERSDLLLWLKRAFRVWIFGWGGGLWVTLPVSWGYVLKRKAGGFPLPWEFPERCLLMRHPVPFWRNWLGIAIALLLVTSMFLAARGNFVLSEQKGATSFQQPPSQNQPVVSISSSSKSVTVRPSPENVLKQSGTEQSLLQSGGGDGSYRRFMDSELLRCRDKLDCMPEHLPSRIKEALITDYDICSGSCGDLDRLPEGLRFFGVEQTAELVADIFRTIDSLNALRLGVVPSESMPLDATDRLQERLDTQLKTLSGKHFGSAQEPIDRFVLDYTRWSERFFLDRKEMLPAVVEAQRTRERQEAERRRQRMLQDQERQRSLRSGVRKPSNRAEAIEAFSPLDGMPIVWTPPLPPLADALLTPAYNVYGTLEGVEEVNGDIRYRVAHPFQGKPRYFLFYPSPSLQKRQFLTGEPIWMVGRLEGVVRFRTKAGNDRYMPLFSAEYIE</sequence>
<feature type="region of interest" description="Disordered" evidence="1">
    <location>
        <begin position="268"/>
        <end position="316"/>
    </location>
</feature>
<dbReference type="PROSITE" id="PS50076">
    <property type="entry name" value="DNAJ_2"/>
    <property type="match status" value="1"/>
</dbReference>
<feature type="transmembrane region" description="Helical" evidence="2">
    <location>
        <begin position="237"/>
        <end position="254"/>
    </location>
</feature>
<evidence type="ECO:0000259" key="3">
    <source>
        <dbReference type="PROSITE" id="PS50076"/>
    </source>
</evidence>
<dbReference type="Gene3D" id="1.10.287.110">
    <property type="entry name" value="DnaJ domain"/>
    <property type="match status" value="1"/>
</dbReference>
<evidence type="ECO:0000256" key="1">
    <source>
        <dbReference type="SAM" id="MobiDB-lite"/>
    </source>
</evidence>
<name>A0A7C4W191_9BACT</name>
<feature type="compositionally biased region" description="Low complexity" evidence="1">
    <location>
        <begin position="268"/>
        <end position="295"/>
    </location>
</feature>
<dbReference type="SUPFAM" id="SSF46565">
    <property type="entry name" value="Chaperone J-domain"/>
    <property type="match status" value="1"/>
</dbReference>
<proteinExistence type="predicted"/>
<feature type="domain" description="J" evidence="3">
    <location>
        <begin position="5"/>
        <end position="74"/>
    </location>
</feature>
<comment type="caution">
    <text evidence="4">The sequence shown here is derived from an EMBL/GenBank/DDBJ whole genome shotgun (WGS) entry which is preliminary data.</text>
</comment>
<feature type="transmembrane region" description="Helical" evidence="2">
    <location>
        <begin position="102"/>
        <end position="121"/>
    </location>
</feature>
<dbReference type="PANTHER" id="PTHR24074">
    <property type="entry name" value="CO-CHAPERONE PROTEIN DJLA"/>
    <property type="match status" value="1"/>
</dbReference>
<accession>A0A7C4W191</accession>
<keyword evidence="2" id="KW-0812">Transmembrane</keyword>
<evidence type="ECO:0000256" key="2">
    <source>
        <dbReference type="SAM" id="Phobius"/>
    </source>
</evidence>
<dbReference type="CDD" id="cd06257">
    <property type="entry name" value="DnaJ"/>
    <property type="match status" value="1"/>
</dbReference>
<organism evidence="4">
    <name type="scientific">Desulfatirhabdium butyrativorans</name>
    <dbReference type="NCBI Taxonomy" id="340467"/>
    <lineage>
        <taxon>Bacteria</taxon>
        <taxon>Pseudomonadati</taxon>
        <taxon>Thermodesulfobacteriota</taxon>
        <taxon>Desulfobacteria</taxon>
        <taxon>Desulfobacterales</taxon>
        <taxon>Desulfatirhabdiaceae</taxon>
        <taxon>Desulfatirhabdium</taxon>
    </lineage>
</organism>
<dbReference type="InterPro" id="IPR050817">
    <property type="entry name" value="DjlA_DnaK_co-chaperone"/>
</dbReference>
<dbReference type="InterPro" id="IPR001623">
    <property type="entry name" value="DnaJ_domain"/>
</dbReference>
<dbReference type="SMART" id="SM00271">
    <property type="entry name" value="DnaJ"/>
    <property type="match status" value="1"/>
</dbReference>
<feature type="region of interest" description="Disordered" evidence="1">
    <location>
        <begin position="464"/>
        <end position="498"/>
    </location>
</feature>
<protein>
    <recommendedName>
        <fullName evidence="3">J domain-containing protein</fullName>
    </recommendedName>
</protein>